<dbReference type="PANTHER" id="PTHR11097:SF8">
    <property type="entry name" value="EXOSOME COMPLEX COMPONENT RRP42"/>
    <property type="match status" value="1"/>
</dbReference>
<dbReference type="InterPro" id="IPR027408">
    <property type="entry name" value="PNPase/RNase_PH_dom_sf"/>
</dbReference>
<dbReference type="SUPFAM" id="SSF54211">
    <property type="entry name" value="Ribosomal protein S5 domain 2-like"/>
    <property type="match status" value="1"/>
</dbReference>
<dbReference type="EMBL" id="CAJOBB010000105">
    <property type="protein sequence ID" value="CAF3564057.1"/>
    <property type="molecule type" value="Genomic_DNA"/>
</dbReference>
<evidence type="ECO:0000256" key="6">
    <source>
        <dbReference type="ARBA" id="ARBA00042523"/>
    </source>
</evidence>
<keyword evidence="5" id="KW-0271">Exosome</keyword>
<dbReference type="GO" id="GO:0071035">
    <property type="term" value="P:nuclear polyadenylation-dependent rRNA catabolic process"/>
    <property type="evidence" value="ECO:0007669"/>
    <property type="project" value="TreeGrafter"/>
</dbReference>
<dbReference type="InterPro" id="IPR001247">
    <property type="entry name" value="ExoRNase_PH_dom1"/>
</dbReference>
<dbReference type="GO" id="GO:0000176">
    <property type="term" value="C:nuclear exosome (RNase complex)"/>
    <property type="evidence" value="ECO:0007669"/>
    <property type="project" value="TreeGrafter"/>
</dbReference>
<evidence type="ECO:0000256" key="5">
    <source>
        <dbReference type="ARBA" id="ARBA00022835"/>
    </source>
</evidence>
<dbReference type="Pfam" id="PF03725">
    <property type="entry name" value="RNase_PH_C"/>
    <property type="match status" value="1"/>
</dbReference>
<dbReference type="Proteomes" id="UP000663860">
    <property type="component" value="Unassembled WGS sequence"/>
</dbReference>
<keyword evidence="4" id="KW-0963">Cytoplasm</keyword>
<dbReference type="EMBL" id="CAJOAY010000029">
    <property type="protein sequence ID" value="CAF3496740.1"/>
    <property type="molecule type" value="Genomic_DNA"/>
</dbReference>
<dbReference type="GO" id="GO:0071028">
    <property type="term" value="P:nuclear mRNA surveillance"/>
    <property type="evidence" value="ECO:0007669"/>
    <property type="project" value="TreeGrafter"/>
</dbReference>
<dbReference type="PANTHER" id="PTHR11097">
    <property type="entry name" value="EXOSOME COMPLEX EXONUCLEASE RIBOSOMAL RNA PROCESSING PROTEIN"/>
    <property type="match status" value="1"/>
</dbReference>
<dbReference type="GO" id="GO:0034473">
    <property type="term" value="P:U1 snRNA 3'-end processing"/>
    <property type="evidence" value="ECO:0007669"/>
    <property type="project" value="TreeGrafter"/>
</dbReference>
<dbReference type="EMBL" id="CAJNOG010000001">
    <property type="protein sequence ID" value="CAF0720190.1"/>
    <property type="molecule type" value="Genomic_DNA"/>
</dbReference>
<comment type="caution">
    <text evidence="11">The sequence shown here is derived from an EMBL/GenBank/DDBJ whole genome shotgun (WGS) entry which is preliminary data.</text>
</comment>
<dbReference type="GO" id="GO:0000467">
    <property type="term" value="P:exonucleolytic trimming to generate mature 3'-end of 5.8S rRNA from tricistronic rRNA transcript (SSU-rRNA, 5.8S rRNA, LSU-rRNA)"/>
    <property type="evidence" value="ECO:0007669"/>
    <property type="project" value="TreeGrafter"/>
</dbReference>
<evidence type="ECO:0000313" key="11">
    <source>
        <dbReference type="EMBL" id="CAF0745263.1"/>
    </source>
</evidence>
<dbReference type="InterPro" id="IPR020568">
    <property type="entry name" value="Ribosomal_Su5_D2-typ_SF"/>
</dbReference>
<evidence type="ECO:0000259" key="8">
    <source>
        <dbReference type="Pfam" id="PF03725"/>
    </source>
</evidence>
<dbReference type="EMBL" id="CAJNOE010000004">
    <property type="protein sequence ID" value="CAF0715683.1"/>
    <property type="molecule type" value="Genomic_DNA"/>
</dbReference>
<evidence type="ECO:0000313" key="13">
    <source>
        <dbReference type="EMBL" id="CAF3564057.1"/>
    </source>
</evidence>
<dbReference type="GO" id="GO:0000177">
    <property type="term" value="C:cytoplasmic exosome (RNase complex)"/>
    <property type="evidence" value="ECO:0007669"/>
    <property type="project" value="TreeGrafter"/>
</dbReference>
<evidence type="ECO:0000313" key="14">
    <source>
        <dbReference type="Proteomes" id="UP000663891"/>
    </source>
</evidence>
<dbReference type="GO" id="GO:0034475">
    <property type="term" value="P:U4 snRNA 3'-end processing"/>
    <property type="evidence" value="ECO:0007669"/>
    <property type="project" value="TreeGrafter"/>
</dbReference>
<evidence type="ECO:0000256" key="1">
    <source>
        <dbReference type="ARBA" id="ARBA00004496"/>
    </source>
</evidence>
<name>A0A813P373_9BILA</name>
<evidence type="ECO:0000313" key="10">
    <source>
        <dbReference type="EMBL" id="CAF0720190.1"/>
    </source>
</evidence>
<dbReference type="GO" id="GO:0071038">
    <property type="term" value="P:TRAMP-dependent tRNA surveillance pathway"/>
    <property type="evidence" value="ECO:0007669"/>
    <property type="project" value="TreeGrafter"/>
</dbReference>
<accession>A0A813P373</accession>
<dbReference type="InterPro" id="IPR050590">
    <property type="entry name" value="Exosome_comp_Rrp42_subfam"/>
</dbReference>
<gene>
    <name evidence="9" type="ORF">IZO911_LOCUS977</name>
    <name evidence="10" type="ORF">JYZ213_LOCUS200</name>
    <name evidence="13" type="ORF">KXQ929_LOCUS3288</name>
    <name evidence="12" type="ORF">OKA104_LOCUS1258</name>
    <name evidence="11" type="ORF">VCS650_LOCUS908</name>
</gene>
<proteinExistence type="inferred from homology"/>
<evidence type="ECO:0000256" key="4">
    <source>
        <dbReference type="ARBA" id="ARBA00022490"/>
    </source>
</evidence>
<evidence type="ECO:0000313" key="12">
    <source>
        <dbReference type="EMBL" id="CAF3496740.1"/>
    </source>
</evidence>
<dbReference type="Proteomes" id="UP000663845">
    <property type="component" value="Unassembled WGS sequence"/>
</dbReference>
<dbReference type="OrthoDB" id="272245at2759"/>
<dbReference type="SUPFAM" id="SSF55666">
    <property type="entry name" value="Ribonuclease PH domain 2-like"/>
    <property type="match status" value="1"/>
</dbReference>
<evidence type="ECO:0000256" key="2">
    <source>
        <dbReference type="ARBA" id="ARBA00004604"/>
    </source>
</evidence>
<comment type="similarity">
    <text evidence="3">Belongs to the RNase PH family.</text>
</comment>
<dbReference type="Proteomes" id="UP000663881">
    <property type="component" value="Unassembled WGS sequence"/>
</dbReference>
<dbReference type="InterPro" id="IPR015847">
    <property type="entry name" value="ExoRNase_PH_dom2"/>
</dbReference>
<dbReference type="Pfam" id="PF01138">
    <property type="entry name" value="RNase_PH"/>
    <property type="match status" value="1"/>
</dbReference>
<dbReference type="InterPro" id="IPR036345">
    <property type="entry name" value="ExoRNase_PH_dom2_sf"/>
</dbReference>
<comment type="subcellular location">
    <subcellularLocation>
        <location evidence="1">Cytoplasm</location>
    </subcellularLocation>
    <subcellularLocation>
        <location evidence="2">Nucleus</location>
        <location evidence="2">Nucleolus</location>
    </subcellularLocation>
</comment>
<feature type="domain" description="Exoribonuclease phosphorolytic" evidence="7">
    <location>
        <begin position="12"/>
        <end position="74"/>
    </location>
</feature>
<dbReference type="GO" id="GO:0034476">
    <property type="term" value="P:U5 snRNA 3'-end processing"/>
    <property type="evidence" value="ECO:0007669"/>
    <property type="project" value="TreeGrafter"/>
</dbReference>
<evidence type="ECO:0000313" key="9">
    <source>
        <dbReference type="EMBL" id="CAF0715683.1"/>
    </source>
</evidence>
<feature type="domain" description="Exoribonuclease phosphorolytic" evidence="8">
    <location>
        <begin position="106"/>
        <end position="170"/>
    </location>
</feature>
<evidence type="ECO:0000256" key="3">
    <source>
        <dbReference type="ARBA" id="ARBA00006678"/>
    </source>
</evidence>
<dbReference type="GO" id="GO:0035925">
    <property type="term" value="F:mRNA 3'-UTR AU-rich region binding"/>
    <property type="evidence" value="ECO:0007669"/>
    <property type="project" value="TreeGrafter"/>
</dbReference>
<dbReference type="Proteomes" id="UP000663868">
    <property type="component" value="Unassembled WGS sequence"/>
</dbReference>
<dbReference type="AlphaFoldDB" id="A0A813P373"/>
<dbReference type="GO" id="GO:0005730">
    <property type="term" value="C:nucleolus"/>
    <property type="evidence" value="ECO:0007669"/>
    <property type="project" value="UniProtKB-SubCell"/>
</dbReference>
<dbReference type="GO" id="GO:0016075">
    <property type="term" value="P:rRNA catabolic process"/>
    <property type="evidence" value="ECO:0007669"/>
    <property type="project" value="TreeGrafter"/>
</dbReference>
<reference evidence="11" key="1">
    <citation type="submission" date="2021-02" db="EMBL/GenBank/DDBJ databases">
        <authorList>
            <person name="Nowell W R."/>
        </authorList>
    </citation>
    <scope>NUCLEOTIDE SEQUENCE</scope>
</reference>
<dbReference type="Gene3D" id="3.30.230.70">
    <property type="entry name" value="GHMP Kinase, N-terminal domain"/>
    <property type="match status" value="1"/>
</dbReference>
<evidence type="ECO:0000259" key="7">
    <source>
        <dbReference type="Pfam" id="PF01138"/>
    </source>
</evidence>
<organism evidence="11 14">
    <name type="scientific">Adineta steineri</name>
    <dbReference type="NCBI Taxonomy" id="433720"/>
    <lineage>
        <taxon>Eukaryota</taxon>
        <taxon>Metazoa</taxon>
        <taxon>Spiralia</taxon>
        <taxon>Gnathifera</taxon>
        <taxon>Rotifera</taxon>
        <taxon>Eurotatoria</taxon>
        <taxon>Bdelloidea</taxon>
        <taxon>Adinetida</taxon>
        <taxon>Adinetidae</taxon>
        <taxon>Adineta</taxon>
    </lineage>
</organism>
<dbReference type="EMBL" id="CAJNON010000004">
    <property type="protein sequence ID" value="CAF0745263.1"/>
    <property type="molecule type" value="Genomic_DNA"/>
</dbReference>
<sequence length="208" mass="23261">MFGRHRRQYTKQIARSLNYILNNPKCFDLTQLCVVKGHHCWLVHVDISVLRYEGNLHDACSFAMKAALSETKVPALKVNHDEETNEVSVDVCDDPYQYGVLDVSNLPVFITVGQINGVHTVDTTIKEDSVTLARITYGIKPSGSIVYMNKDGGGSLDLLNIRSMGKIASDSGLQMNALLMKKIQLSKEKQASWGHTNERLLFDDDTFV</sequence>
<protein>
    <recommendedName>
        <fullName evidence="6">Ribosomal RNA-processing protein 42</fullName>
    </recommendedName>
</protein>
<dbReference type="Proteomes" id="UP000663891">
    <property type="component" value="Unassembled WGS sequence"/>
</dbReference>